<gene>
    <name evidence="5" type="ORF">J1C48_17710</name>
</gene>
<dbReference type="GO" id="GO:0045892">
    <property type="term" value="P:negative regulation of DNA-templated transcription"/>
    <property type="evidence" value="ECO:0007669"/>
    <property type="project" value="TreeGrafter"/>
</dbReference>
<dbReference type="InterPro" id="IPR036390">
    <property type="entry name" value="WH_DNA-bd_sf"/>
</dbReference>
<dbReference type="InterPro" id="IPR000524">
    <property type="entry name" value="Tscrpt_reg_HTH_GntR"/>
</dbReference>
<dbReference type="GO" id="GO:0003677">
    <property type="term" value="F:DNA binding"/>
    <property type="evidence" value="ECO:0007669"/>
    <property type="project" value="UniProtKB-KW"/>
</dbReference>
<dbReference type="RefSeq" id="WP_207259332.1">
    <property type="nucleotide sequence ID" value="NZ_JAFMPP010000021.1"/>
</dbReference>
<dbReference type="InterPro" id="IPR028978">
    <property type="entry name" value="Chorismate_lyase_/UTRA_dom_sf"/>
</dbReference>
<evidence type="ECO:0000256" key="3">
    <source>
        <dbReference type="ARBA" id="ARBA00023163"/>
    </source>
</evidence>
<dbReference type="InterPro" id="IPR050679">
    <property type="entry name" value="Bact_HTH_transcr_reg"/>
</dbReference>
<dbReference type="Pfam" id="PF00392">
    <property type="entry name" value="GntR"/>
    <property type="match status" value="1"/>
</dbReference>
<dbReference type="InterPro" id="IPR011663">
    <property type="entry name" value="UTRA"/>
</dbReference>
<protein>
    <submittedName>
        <fullName evidence="5">GntR family transcriptional regulator</fullName>
    </submittedName>
</protein>
<dbReference type="SMART" id="SM00345">
    <property type="entry name" value="HTH_GNTR"/>
    <property type="match status" value="1"/>
</dbReference>
<dbReference type="PROSITE" id="PS50949">
    <property type="entry name" value="HTH_GNTR"/>
    <property type="match status" value="1"/>
</dbReference>
<keyword evidence="1" id="KW-0805">Transcription regulation</keyword>
<dbReference type="PANTHER" id="PTHR44846:SF1">
    <property type="entry name" value="MANNOSYL-D-GLYCERATE TRANSPORT_METABOLISM SYSTEM REPRESSOR MNGR-RELATED"/>
    <property type="match status" value="1"/>
</dbReference>
<dbReference type="PRINTS" id="PR00035">
    <property type="entry name" value="HTHGNTR"/>
</dbReference>
<dbReference type="Proteomes" id="UP000664122">
    <property type="component" value="Unassembled WGS sequence"/>
</dbReference>
<evidence type="ECO:0000256" key="1">
    <source>
        <dbReference type="ARBA" id="ARBA00023015"/>
    </source>
</evidence>
<accession>A0A939JXB2</accession>
<dbReference type="AlphaFoldDB" id="A0A939JXB2"/>
<keyword evidence="2" id="KW-0238">DNA-binding</keyword>
<keyword evidence="6" id="KW-1185">Reference proteome</keyword>
<dbReference type="Gene3D" id="1.10.10.10">
    <property type="entry name" value="Winged helix-like DNA-binding domain superfamily/Winged helix DNA-binding domain"/>
    <property type="match status" value="1"/>
</dbReference>
<sequence>MSQTKQGLAFTPLYRQVRDMLVQRLIDGAWTPGSMIPSEFQLAAELGVSQGTVRKALDAMTAEHLLVRRQGRGTFVALPEESRILFQFFRLIADDGTRIFPESRVMDRQLAPASADERALLGLGIDEAVWRIDRVRSLGGTPVISEQITLPAIRFEGLAAMETIPNNVYALYSEHFGITIGKATEKLKAGAADARTAARLGCTAGDPLLVIERLATALDDTPVEHRVSYCRTANFHYRLDL</sequence>
<keyword evidence="3" id="KW-0804">Transcription</keyword>
<dbReference type="GO" id="GO:0003700">
    <property type="term" value="F:DNA-binding transcription factor activity"/>
    <property type="evidence" value="ECO:0007669"/>
    <property type="project" value="InterPro"/>
</dbReference>
<name>A0A939JXB2_9HYPH</name>
<dbReference type="SUPFAM" id="SSF64288">
    <property type="entry name" value="Chorismate lyase-like"/>
    <property type="match status" value="1"/>
</dbReference>
<dbReference type="Pfam" id="PF07702">
    <property type="entry name" value="UTRA"/>
    <property type="match status" value="1"/>
</dbReference>
<evidence type="ECO:0000313" key="5">
    <source>
        <dbReference type="EMBL" id="MBO0664414.1"/>
    </source>
</evidence>
<proteinExistence type="predicted"/>
<reference evidence="5" key="1">
    <citation type="submission" date="2021-03" db="EMBL/GenBank/DDBJ databases">
        <title>Whole genome sequence of Jiella sp. CQZ9-1.</title>
        <authorList>
            <person name="Tuo L."/>
        </authorList>
    </citation>
    <scope>NUCLEOTIDE SEQUENCE</scope>
    <source>
        <strain evidence="5">CQZ9-1</strain>
    </source>
</reference>
<dbReference type="EMBL" id="JAFMPP010000021">
    <property type="protein sequence ID" value="MBO0664414.1"/>
    <property type="molecule type" value="Genomic_DNA"/>
</dbReference>
<feature type="domain" description="HTH gntR-type" evidence="4">
    <location>
        <begin position="11"/>
        <end position="79"/>
    </location>
</feature>
<dbReference type="CDD" id="cd07377">
    <property type="entry name" value="WHTH_GntR"/>
    <property type="match status" value="1"/>
</dbReference>
<evidence type="ECO:0000259" key="4">
    <source>
        <dbReference type="PROSITE" id="PS50949"/>
    </source>
</evidence>
<dbReference type="InterPro" id="IPR036388">
    <property type="entry name" value="WH-like_DNA-bd_sf"/>
</dbReference>
<dbReference type="Gene3D" id="3.40.1410.10">
    <property type="entry name" value="Chorismate lyase-like"/>
    <property type="match status" value="1"/>
</dbReference>
<evidence type="ECO:0000256" key="2">
    <source>
        <dbReference type="ARBA" id="ARBA00023125"/>
    </source>
</evidence>
<dbReference type="SMART" id="SM00866">
    <property type="entry name" value="UTRA"/>
    <property type="match status" value="1"/>
</dbReference>
<comment type="caution">
    <text evidence="5">The sequence shown here is derived from an EMBL/GenBank/DDBJ whole genome shotgun (WGS) entry which is preliminary data.</text>
</comment>
<dbReference type="PANTHER" id="PTHR44846">
    <property type="entry name" value="MANNOSYL-D-GLYCERATE TRANSPORT/METABOLISM SYSTEM REPRESSOR MNGR-RELATED"/>
    <property type="match status" value="1"/>
</dbReference>
<dbReference type="SUPFAM" id="SSF46785">
    <property type="entry name" value="Winged helix' DNA-binding domain"/>
    <property type="match status" value="1"/>
</dbReference>
<evidence type="ECO:0000313" key="6">
    <source>
        <dbReference type="Proteomes" id="UP000664122"/>
    </source>
</evidence>
<organism evidence="5 6">
    <name type="scientific">Jiella flava</name>
    <dbReference type="NCBI Taxonomy" id="2816857"/>
    <lineage>
        <taxon>Bacteria</taxon>
        <taxon>Pseudomonadati</taxon>
        <taxon>Pseudomonadota</taxon>
        <taxon>Alphaproteobacteria</taxon>
        <taxon>Hyphomicrobiales</taxon>
        <taxon>Aurantimonadaceae</taxon>
        <taxon>Jiella</taxon>
    </lineage>
</organism>